<gene>
    <name evidence="3" type="ORF">K3162_09675</name>
</gene>
<dbReference type="EMBL" id="CP081296">
    <property type="protein sequence ID" value="QZD91822.1"/>
    <property type="molecule type" value="Genomic_DNA"/>
</dbReference>
<evidence type="ECO:0000256" key="1">
    <source>
        <dbReference type="SAM" id="Phobius"/>
    </source>
</evidence>
<keyword evidence="4" id="KW-1185">Reference proteome</keyword>
<reference evidence="3 4" key="1">
    <citation type="submission" date="2021-08" db="EMBL/GenBank/DDBJ databases">
        <title>Comparative Genomics Analysis of the Genus Qipengyuania Reveals Extensive Genetic Diversity and Metabolic Versatility, Including the Description of Fifteen Novel Species.</title>
        <authorList>
            <person name="Liu Y."/>
        </authorList>
    </citation>
    <scope>NUCLEOTIDE SEQUENCE [LARGE SCALE GENOMIC DNA]</scope>
    <source>
        <strain evidence="3 4">1NDW3</strain>
    </source>
</reference>
<organism evidence="3 4">
    <name type="scientific">Qipengyuania xiapuensis</name>
    <dbReference type="NCBI Taxonomy" id="2867236"/>
    <lineage>
        <taxon>Bacteria</taxon>
        <taxon>Pseudomonadati</taxon>
        <taxon>Pseudomonadota</taxon>
        <taxon>Alphaproteobacteria</taxon>
        <taxon>Sphingomonadales</taxon>
        <taxon>Erythrobacteraceae</taxon>
        <taxon>Qipengyuania</taxon>
    </lineage>
</organism>
<protein>
    <submittedName>
        <fullName evidence="3">Pilus assembly protein</fullName>
    </submittedName>
</protein>
<keyword evidence="1" id="KW-0472">Membrane</keyword>
<dbReference type="InterPro" id="IPR028087">
    <property type="entry name" value="Tad_N"/>
</dbReference>
<keyword evidence="1" id="KW-1133">Transmembrane helix</keyword>
<feature type="domain" description="Putative Flp pilus-assembly TadG-like N-terminal" evidence="2">
    <location>
        <begin position="15"/>
        <end position="61"/>
    </location>
</feature>
<proteinExistence type="predicted"/>
<sequence length="520" mass="54491">MRATHSKQFLANESGAVAATYALALIPLIAFAGVAFDYARLMGLDSELQNGADQAALAAASQLDGRTGACARASQAAVTMLNNNALLASDDRTVSVTAEAACDATGQIRFFQDKAKATAATSDENANYVEVFVDARRLDYAILPFTGALTGEDLNGIAFAGLGSAICKVPPVMMCNPNESSDPAFTTANYAGHGVRLIANDQGGLYGPGVFGYLETNAGNGAIATARTLGREVPPGDCISTDGADIKPGEQISVLDALNTRVGVYANGLNNVCGTGDALCPPPANARIDLFKKGGSCAIGNSGFQVGPNPYRPTSPVNDLTTAEWTPLDPMGFPRDKCHAISNSGSCTLNYMGDGNWDRTAYYGTNGLGTMPTTWSNYGYSELSGRSTPTRYQQYRWEYDQHAAGGGQLNNTTVTGGYNVQRSPLCNGPGLPPASTPDRRVLSIAIINCTAENVGSSTTDARIEKFVDVFLVEPSARRGSGSTLVTEASDVYVEIIGETVLGGGSDQGQEIRKDVPYLIE</sequence>
<evidence type="ECO:0000259" key="2">
    <source>
        <dbReference type="Pfam" id="PF13400"/>
    </source>
</evidence>
<feature type="transmembrane region" description="Helical" evidence="1">
    <location>
        <begin position="20"/>
        <end position="39"/>
    </location>
</feature>
<evidence type="ECO:0000313" key="4">
    <source>
        <dbReference type="Proteomes" id="UP000824300"/>
    </source>
</evidence>
<evidence type="ECO:0000313" key="3">
    <source>
        <dbReference type="EMBL" id="QZD91822.1"/>
    </source>
</evidence>
<accession>A0ABX8ZW52</accession>
<keyword evidence="1" id="KW-0812">Transmembrane</keyword>
<dbReference type="Pfam" id="PF13400">
    <property type="entry name" value="Tad"/>
    <property type="match status" value="1"/>
</dbReference>
<name>A0ABX8ZW52_9SPHN</name>
<dbReference type="Proteomes" id="UP000824300">
    <property type="component" value="Chromosome"/>
</dbReference>
<dbReference type="RefSeq" id="WP_221427526.1">
    <property type="nucleotide sequence ID" value="NZ_CP081296.1"/>
</dbReference>